<accession>A0A0D8XHR6</accession>
<reference evidence="3" key="2">
    <citation type="journal article" date="2016" name="Sci. Rep.">
        <title>Dictyocaulus viviparus genome, variome and transcriptome elucidate lungworm biology and support future intervention.</title>
        <authorList>
            <person name="McNulty S.N."/>
            <person name="Strube C."/>
            <person name="Rosa B.A."/>
            <person name="Martin J.C."/>
            <person name="Tyagi R."/>
            <person name="Choi Y.J."/>
            <person name="Wang Q."/>
            <person name="Hallsworth Pepin K."/>
            <person name="Zhang X."/>
            <person name="Ozersky P."/>
            <person name="Wilson R.K."/>
            <person name="Sternberg P.W."/>
            <person name="Gasser R.B."/>
            <person name="Mitreva M."/>
        </authorList>
    </citation>
    <scope>NUCLEOTIDE SEQUENCE [LARGE SCALE GENOMIC DNA]</scope>
    <source>
        <strain evidence="3">HannoverDv2000</strain>
    </source>
</reference>
<evidence type="ECO:0000313" key="2">
    <source>
        <dbReference type="EMBL" id="KJH44180.1"/>
    </source>
</evidence>
<gene>
    <name evidence="2" type="ORF">DICVIV_09813</name>
</gene>
<reference evidence="2 3" key="1">
    <citation type="submission" date="2013-11" db="EMBL/GenBank/DDBJ databases">
        <title>Draft genome of the bovine lungworm Dictyocaulus viviparus.</title>
        <authorList>
            <person name="Mitreva M."/>
        </authorList>
    </citation>
    <scope>NUCLEOTIDE SEQUENCE [LARGE SCALE GENOMIC DNA]</scope>
    <source>
        <strain evidence="2 3">HannoverDv2000</strain>
    </source>
</reference>
<dbReference type="EMBL" id="KN716493">
    <property type="protein sequence ID" value="KJH44180.1"/>
    <property type="molecule type" value="Genomic_DNA"/>
</dbReference>
<keyword evidence="3" id="KW-1185">Reference proteome</keyword>
<evidence type="ECO:0000256" key="1">
    <source>
        <dbReference type="ARBA" id="ARBA00005939"/>
    </source>
</evidence>
<comment type="similarity">
    <text evidence="1">Belongs to the gonadal family.</text>
</comment>
<dbReference type="STRING" id="29172.A0A0D8XHR6"/>
<dbReference type="Pfam" id="PF07324">
    <property type="entry name" value="DGCR6"/>
    <property type="match status" value="1"/>
</dbReference>
<dbReference type="InterPro" id="IPR010849">
    <property type="entry name" value="Gonadal"/>
</dbReference>
<protein>
    <submittedName>
        <fullName evidence="2">Uncharacterized protein</fullName>
    </submittedName>
</protein>
<name>A0A0D8XHR6_DICVI</name>
<dbReference type="Proteomes" id="UP000053766">
    <property type="component" value="Unassembled WGS sequence"/>
</dbReference>
<proteinExistence type="inferred from homology"/>
<dbReference type="AlphaFoldDB" id="A0A0D8XHR6"/>
<organism evidence="2 3">
    <name type="scientific">Dictyocaulus viviparus</name>
    <name type="common">Bovine lungworm</name>
    <dbReference type="NCBI Taxonomy" id="29172"/>
    <lineage>
        <taxon>Eukaryota</taxon>
        <taxon>Metazoa</taxon>
        <taxon>Ecdysozoa</taxon>
        <taxon>Nematoda</taxon>
        <taxon>Chromadorea</taxon>
        <taxon>Rhabditida</taxon>
        <taxon>Rhabditina</taxon>
        <taxon>Rhabditomorpha</taxon>
        <taxon>Strongyloidea</taxon>
        <taxon>Metastrongylidae</taxon>
        <taxon>Dictyocaulus</taxon>
    </lineage>
</organism>
<dbReference type="OrthoDB" id="21617at2759"/>
<evidence type="ECO:0000313" key="3">
    <source>
        <dbReference type="Proteomes" id="UP000053766"/>
    </source>
</evidence>
<sequence>MHAPLHDSVGLISEFLWRIAQRESIGVQNKAILCLVVTFYFVKNWMACYVDHQLFHFLEGQLPYIRRRFIYGLGNMLVNKIWSGHRALQQRILHMRDEQTALERALYQNRRHYLSTLQQDSQIEEKLLEHDNYIITVLDDYFKRQQWALTEMMIPGFFITDNPIDIEVQILILDFIAQVRLPEPYAAPQLSQQGSPIVYVQLS</sequence>